<dbReference type="AlphaFoldDB" id="A0A392TI73"/>
<accession>A0A392TI73</accession>
<comment type="caution">
    <text evidence="1">The sequence shown here is derived from an EMBL/GenBank/DDBJ whole genome shotgun (WGS) entry which is preliminary data.</text>
</comment>
<dbReference type="Proteomes" id="UP000265520">
    <property type="component" value="Unassembled WGS sequence"/>
</dbReference>
<name>A0A392TI73_9FABA</name>
<evidence type="ECO:0000313" key="2">
    <source>
        <dbReference type="Proteomes" id="UP000265520"/>
    </source>
</evidence>
<sequence length="81" mass="9040">MNNIRMGSGLLDDRWLLDNISRQVGDGASSLFWKDPWLDGVSLDARYAKLFDLAVIKFATVLRKCSHWVGGLMVRRGSGEG</sequence>
<keyword evidence="2" id="KW-1185">Reference proteome</keyword>
<protein>
    <submittedName>
        <fullName evidence="1">Cytochrome P450</fullName>
    </submittedName>
</protein>
<dbReference type="PANTHER" id="PTHR36617">
    <property type="entry name" value="PROTEIN, PUTATIVE-RELATED"/>
    <property type="match status" value="1"/>
</dbReference>
<dbReference type="EMBL" id="LXQA010571939">
    <property type="protein sequence ID" value="MCI59910.1"/>
    <property type="molecule type" value="Genomic_DNA"/>
</dbReference>
<organism evidence="1 2">
    <name type="scientific">Trifolium medium</name>
    <dbReference type="NCBI Taxonomy" id="97028"/>
    <lineage>
        <taxon>Eukaryota</taxon>
        <taxon>Viridiplantae</taxon>
        <taxon>Streptophyta</taxon>
        <taxon>Embryophyta</taxon>
        <taxon>Tracheophyta</taxon>
        <taxon>Spermatophyta</taxon>
        <taxon>Magnoliopsida</taxon>
        <taxon>eudicotyledons</taxon>
        <taxon>Gunneridae</taxon>
        <taxon>Pentapetalae</taxon>
        <taxon>rosids</taxon>
        <taxon>fabids</taxon>
        <taxon>Fabales</taxon>
        <taxon>Fabaceae</taxon>
        <taxon>Papilionoideae</taxon>
        <taxon>50 kb inversion clade</taxon>
        <taxon>NPAAA clade</taxon>
        <taxon>Hologalegina</taxon>
        <taxon>IRL clade</taxon>
        <taxon>Trifolieae</taxon>
        <taxon>Trifolium</taxon>
    </lineage>
</organism>
<dbReference type="PANTHER" id="PTHR36617:SF5">
    <property type="entry name" value="OS05G0421675 PROTEIN"/>
    <property type="match status" value="1"/>
</dbReference>
<evidence type="ECO:0000313" key="1">
    <source>
        <dbReference type="EMBL" id="MCI59910.1"/>
    </source>
</evidence>
<feature type="non-terminal residue" evidence="1">
    <location>
        <position position="81"/>
    </location>
</feature>
<reference evidence="1 2" key="1">
    <citation type="journal article" date="2018" name="Front. Plant Sci.">
        <title>Red Clover (Trifolium pratense) and Zigzag Clover (T. medium) - A Picture of Genomic Similarities and Differences.</title>
        <authorList>
            <person name="Dluhosova J."/>
            <person name="Istvanek J."/>
            <person name="Nedelnik J."/>
            <person name="Repkova J."/>
        </authorList>
    </citation>
    <scope>NUCLEOTIDE SEQUENCE [LARGE SCALE GENOMIC DNA]</scope>
    <source>
        <strain evidence="2">cv. 10/8</strain>
        <tissue evidence="1">Leaf</tissue>
    </source>
</reference>
<proteinExistence type="predicted"/>